<dbReference type="EMBL" id="CP073721">
    <property type="protein sequence ID" value="UWZ38864.1"/>
    <property type="molecule type" value="Genomic_DNA"/>
</dbReference>
<gene>
    <name evidence="1" type="ORF">Drose_11930</name>
</gene>
<dbReference type="InterPro" id="IPR042226">
    <property type="entry name" value="eFR1_2_sf"/>
</dbReference>
<accession>A0ABY5ZEY3</accession>
<proteinExistence type="predicted"/>
<dbReference type="InterPro" id="IPR041202">
    <property type="entry name" value="BaeRF_family10"/>
</dbReference>
<dbReference type="Pfam" id="PF18854">
    <property type="entry name" value="baeRF_family10"/>
    <property type="match status" value="1"/>
</dbReference>
<name>A0ABY5ZEY3_9ACTN</name>
<evidence type="ECO:0000313" key="2">
    <source>
        <dbReference type="Proteomes" id="UP001058271"/>
    </source>
</evidence>
<keyword evidence="2" id="KW-1185">Reference proteome</keyword>
<sequence>MTSHAQIDPIVQFGAEGLPVVSLYVGVEPDGSLTNEGEVRTRLNSLLDPVRSMDKDHSLDREARLSIRGDVERLARAYTEERWPAGMMALFSCSARNFFEEVSLPRSIRDRVVVDSTPWVRPMLAVLDEYRRMCVVITDDAIAQVWDLYLRELREVWQSRDPALRKPDYAHGRAEYRVRNKSGELTKRHYRRVAEVLTDRFRNDGFDVLAVGGHQHEAASFIEYLPRELRERVAGTFTVDANTATAGDVRRAAESVMRRYEQQEERGLVAGIAEAVAERRWAAFGLDTCLWAGTVSAIGTLAVEEGVEKPGVVCDRDGWMSQAGETCALCGEPVRATTDVIDELVESVMDDGGSVRHIRFETELRDHAVGARLRFPLPEKPAA</sequence>
<protein>
    <submittedName>
        <fullName evidence="1">Uncharacterized protein</fullName>
    </submittedName>
</protein>
<dbReference type="Proteomes" id="UP001058271">
    <property type="component" value="Chromosome"/>
</dbReference>
<organism evidence="1 2">
    <name type="scientific">Dactylosporangium roseum</name>
    <dbReference type="NCBI Taxonomy" id="47989"/>
    <lineage>
        <taxon>Bacteria</taxon>
        <taxon>Bacillati</taxon>
        <taxon>Actinomycetota</taxon>
        <taxon>Actinomycetes</taxon>
        <taxon>Micromonosporales</taxon>
        <taxon>Micromonosporaceae</taxon>
        <taxon>Dactylosporangium</taxon>
    </lineage>
</organism>
<evidence type="ECO:0000313" key="1">
    <source>
        <dbReference type="EMBL" id="UWZ38864.1"/>
    </source>
</evidence>
<dbReference type="Gene3D" id="3.30.420.60">
    <property type="entry name" value="eRF1 domain 2"/>
    <property type="match status" value="1"/>
</dbReference>
<reference evidence="1" key="1">
    <citation type="submission" date="2021-04" db="EMBL/GenBank/DDBJ databases">
        <title>Biosynthetic gene clusters of Dactylosporangioum roseum.</title>
        <authorList>
            <person name="Hartkoorn R.C."/>
            <person name="Beaudoing E."/>
            <person name="Hot D."/>
            <person name="Moureu S."/>
        </authorList>
    </citation>
    <scope>NUCLEOTIDE SEQUENCE</scope>
    <source>
        <strain evidence="1">NRRL B-16295</strain>
    </source>
</reference>
<dbReference type="RefSeq" id="WP_260728251.1">
    <property type="nucleotide sequence ID" value="NZ_BAAABS010000041.1"/>
</dbReference>